<evidence type="ECO:0000313" key="9">
    <source>
        <dbReference type="EMBL" id="GEP08262.1"/>
    </source>
</evidence>
<evidence type="ECO:0000256" key="1">
    <source>
        <dbReference type="ARBA" id="ARBA00004571"/>
    </source>
</evidence>
<keyword evidence="5 8" id="KW-0732">Signal</keyword>
<sequence>MIGRIGLLALAGVSALSLTTGAQAGAFGLREQSAEAQGQSFAGAASGSGGVSSMFWNPAVITMRPSWVSEQNLTYIGLHADIKPIAGATNPSYLPLGGSGDIGVDAVAPAGATSYQLNDRLWIGLQTGAPFGLVTNPRKVWAGETLGRSSRIFSLAFNPVIAYKVNDWLSVAAGPNIEYFRLTLRSAIPAIPALGVLPSNAPSTALKGDSWGVGFTAGATITPWSGTVLGVGYRSSVHHDIDGSLVLPVLPGSGPVKAKLNTPEKLSVGLTQAISPVMRINLGFEWDNWSRVGTIPVISQITGGVATILPLNFKDGYTYSIGAEYDWSPAFTVRAGFSYEESPVDTRNRSVRLPDNDRYGLSVGAGYRWSENLTLNAAYTHLFLNRSRVNGGPGFNYDNFGIAFAGLVDASADIVSVGFRYTFGAPPAPMPAPIVRKF</sequence>
<feature type="signal peptide" evidence="8">
    <location>
        <begin position="1"/>
        <end position="24"/>
    </location>
</feature>
<keyword evidence="3" id="KW-1134">Transmembrane beta strand</keyword>
<evidence type="ECO:0000313" key="10">
    <source>
        <dbReference type="Proteomes" id="UP000321750"/>
    </source>
</evidence>
<protein>
    <submittedName>
        <fullName evidence="9">Fatty acid transporter</fullName>
    </submittedName>
</protein>
<dbReference type="PANTHER" id="PTHR35093:SF8">
    <property type="entry name" value="OUTER MEMBRANE PROTEIN NMB0088-RELATED"/>
    <property type="match status" value="1"/>
</dbReference>
<name>A0A512JE88_9HYPH</name>
<keyword evidence="10" id="KW-1185">Reference proteome</keyword>
<keyword evidence="7" id="KW-0998">Cell outer membrane</keyword>
<evidence type="ECO:0000256" key="7">
    <source>
        <dbReference type="ARBA" id="ARBA00023237"/>
    </source>
</evidence>
<gene>
    <name evidence="9" type="ORF">MGN01_01070</name>
</gene>
<keyword evidence="6" id="KW-0472">Membrane</keyword>
<evidence type="ECO:0000256" key="3">
    <source>
        <dbReference type="ARBA" id="ARBA00022452"/>
    </source>
</evidence>
<feature type="chain" id="PRO_5021762226" evidence="8">
    <location>
        <begin position="25"/>
        <end position="438"/>
    </location>
</feature>
<dbReference type="SUPFAM" id="SSF56935">
    <property type="entry name" value="Porins"/>
    <property type="match status" value="1"/>
</dbReference>
<evidence type="ECO:0000256" key="4">
    <source>
        <dbReference type="ARBA" id="ARBA00022692"/>
    </source>
</evidence>
<comment type="similarity">
    <text evidence="2">Belongs to the OmpP1/FadL family.</text>
</comment>
<dbReference type="OrthoDB" id="19849at2"/>
<dbReference type="GO" id="GO:0015483">
    <property type="term" value="F:long-chain fatty acid transporting porin activity"/>
    <property type="evidence" value="ECO:0007669"/>
    <property type="project" value="TreeGrafter"/>
</dbReference>
<comment type="caution">
    <text evidence="9">The sequence shown here is derived from an EMBL/GenBank/DDBJ whole genome shotgun (WGS) entry which is preliminary data.</text>
</comment>
<evidence type="ECO:0000256" key="5">
    <source>
        <dbReference type="ARBA" id="ARBA00022729"/>
    </source>
</evidence>
<dbReference type="GO" id="GO:0009279">
    <property type="term" value="C:cell outer membrane"/>
    <property type="evidence" value="ECO:0007669"/>
    <property type="project" value="UniProtKB-SubCell"/>
</dbReference>
<dbReference type="AlphaFoldDB" id="A0A512JE88"/>
<dbReference type="Gene3D" id="2.40.160.60">
    <property type="entry name" value="Outer membrane protein transport protein (OMPP1/FadL/TodX)"/>
    <property type="match status" value="1"/>
</dbReference>
<comment type="subcellular location">
    <subcellularLocation>
        <location evidence="1">Cell outer membrane</location>
        <topology evidence="1">Multi-pass membrane protein</topology>
    </subcellularLocation>
</comment>
<accession>A0A512JE88</accession>
<evidence type="ECO:0000256" key="2">
    <source>
        <dbReference type="ARBA" id="ARBA00008163"/>
    </source>
</evidence>
<keyword evidence="4" id="KW-0812">Transmembrane</keyword>
<organism evidence="9 10">
    <name type="scientific">Methylobacterium gnaphalii</name>
    <dbReference type="NCBI Taxonomy" id="1010610"/>
    <lineage>
        <taxon>Bacteria</taxon>
        <taxon>Pseudomonadati</taxon>
        <taxon>Pseudomonadota</taxon>
        <taxon>Alphaproteobacteria</taxon>
        <taxon>Hyphomicrobiales</taxon>
        <taxon>Methylobacteriaceae</taxon>
        <taxon>Methylobacterium</taxon>
    </lineage>
</organism>
<proteinExistence type="inferred from homology"/>
<dbReference type="Proteomes" id="UP000321750">
    <property type="component" value="Unassembled WGS sequence"/>
</dbReference>
<evidence type="ECO:0000256" key="8">
    <source>
        <dbReference type="SAM" id="SignalP"/>
    </source>
</evidence>
<reference evidence="9 10" key="1">
    <citation type="submission" date="2019-07" db="EMBL/GenBank/DDBJ databases">
        <title>Whole genome shotgun sequence of Methylobacterium gnaphalii NBRC 107716.</title>
        <authorList>
            <person name="Hosoyama A."/>
            <person name="Uohara A."/>
            <person name="Ohji S."/>
            <person name="Ichikawa N."/>
        </authorList>
    </citation>
    <scope>NUCLEOTIDE SEQUENCE [LARGE SCALE GENOMIC DNA]</scope>
    <source>
        <strain evidence="9 10">NBRC 107716</strain>
    </source>
</reference>
<dbReference type="Pfam" id="PF03349">
    <property type="entry name" value="Toluene_X"/>
    <property type="match status" value="1"/>
</dbReference>
<dbReference type="InterPro" id="IPR005017">
    <property type="entry name" value="OMPP1/FadL/TodX"/>
</dbReference>
<dbReference type="RefSeq" id="WP_147044617.1">
    <property type="nucleotide sequence ID" value="NZ_BJZV01000001.1"/>
</dbReference>
<dbReference type="PANTHER" id="PTHR35093">
    <property type="entry name" value="OUTER MEMBRANE PROTEIN NMB0088-RELATED"/>
    <property type="match status" value="1"/>
</dbReference>
<evidence type="ECO:0000256" key="6">
    <source>
        <dbReference type="ARBA" id="ARBA00023136"/>
    </source>
</evidence>
<dbReference type="EMBL" id="BJZV01000001">
    <property type="protein sequence ID" value="GEP08262.1"/>
    <property type="molecule type" value="Genomic_DNA"/>
</dbReference>